<dbReference type="EMBL" id="KQ990526">
    <property type="protein sequence ID" value="KZV53199.1"/>
    <property type="molecule type" value="Genomic_DNA"/>
</dbReference>
<keyword evidence="3" id="KW-1185">Reference proteome</keyword>
<name>A0A2Z7D4C9_9LAMI</name>
<accession>A0A2Z7D4C9</accession>
<dbReference type="AlphaFoldDB" id="A0A2Z7D4C9"/>
<reference evidence="2 3" key="1">
    <citation type="journal article" date="2015" name="Proc. Natl. Acad. Sci. U.S.A.">
        <title>The resurrection genome of Boea hygrometrica: A blueprint for survival of dehydration.</title>
        <authorList>
            <person name="Xiao L."/>
            <person name="Yang G."/>
            <person name="Zhang L."/>
            <person name="Yang X."/>
            <person name="Zhao S."/>
            <person name="Ji Z."/>
            <person name="Zhou Q."/>
            <person name="Hu M."/>
            <person name="Wang Y."/>
            <person name="Chen M."/>
            <person name="Xu Y."/>
            <person name="Jin H."/>
            <person name="Xiao X."/>
            <person name="Hu G."/>
            <person name="Bao F."/>
            <person name="Hu Y."/>
            <person name="Wan P."/>
            <person name="Li L."/>
            <person name="Deng X."/>
            <person name="Kuang T."/>
            <person name="Xiang C."/>
            <person name="Zhu J.K."/>
            <person name="Oliver M.J."/>
            <person name="He Y."/>
        </authorList>
    </citation>
    <scope>NUCLEOTIDE SEQUENCE [LARGE SCALE GENOMIC DNA]</scope>
    <source>
        <strain evidence="3">cv. XS01</strain>
    </source>
</reference>
<evidence type="ECO:0000313" key="2">
    <source>
        <dbReference type="EMBL" id="KZV53199.1"/>
    </source>
</evidence>
<proteinExistence type="predicted"/>
<gene>
    <name evidence="2" type="ORF">F511_27565</name>
</gene>
<evidence type="ECO:0000256" key="1">
    <source>
        <dbReference type="SAM" id="MobiDB-lite"/>
    </source>
</evidence>
<sequence length="143" mass="15914">MVDRIEGHSHGHAMAKQTAEQHGDVREKHAVDMEDASKVMAEGILAYVKALVSHIFSPQIMGISNTKNRNKVQGVLEQAKLAALSNSPKSGRKNRNAGMIDLELVRETVQELYGPALRVISRPEFHKPYPEVIDHNNPYPRGL</sequence>
<organism evidence="2 3">
    <name type="scientific">Dorcoceras hygrometricum</name>
    <dbReference type="NCBI Taxonomy" id="472368"/>
    <lineage>
        <taxon>Eukaryota</taxon>
        <taxon>Viridiplantae</taxon>
        <taxon>Streptophyta</taxon>
        <taxon>Embryophyta</taxon>
        <taxon>Tracheophyta</taxon>
        <taxon>Spermatophyta</taxon>
        <taxon>Magnoliopsida</taxon>
        <taxon>eudicotyledons</taxon>
        <taxon>Gunneridae</taxon>
        <taxon>Pentapetalae</taxon>
        <taxon>asterids</taxon>
        <taxon>lamiids</taxon>
        <taxon>Lamiales</taxon>
        <taxon>Gesneriaceae</taxon>
        <taxon>Didymocarpoideae</taxon>
        <taxon>Trichosporeae</taxon>
        <taxon>Loxocarpinae</taxon>
        <taxon>Dorcoceras</taxon>
    </lineage>
</organism>
<feature type="region of interest" description="Disordered" evidence="1">
    <location>
        <begin position="1"/>
        <end position="26"/>
    </location>
</feature>
<evidence type="ECO:0000313" key="3">
    <source>
        <dbReference type="Proteomes" id="UP000250235"/>
    </source>
</evidence>
<dbReference type="Proteomes" id="UP000250235">
    <property type="component" value="Unassembled WGS sequence"/>
</dbReference>
<protein>
    <submittedName>
        <fullName evidence="2">Uncharacterized protein</fullName>
    </submittedName>
</protein>